<gene>
    <name evidence="1" type="primary">pndC</name>
</gene>
<organism evidence="1">
    <name type="scientific">Escherichia coli</name>
    <dbReference type="NCBI Taxonomy" id="562"/>
    <lineage>
        <taxon>Bacteria</taxon>
        <taxon>Pseudomonadati</taxon>
        <taxon>Pseudomonadota</taxon>
        <taxon>Gammaproteobacteria</taxon>
        <taxon>Enterobacterales</taxon>
        <taxon>Enterobacteriaceae</taxon>
        <taxon>Escherichia</taxon>
    </lineage>
</organism>
<evidence type="ECO:0000313" key="1">
    <source>
        <dbReference type="EMBL" id="AJW29793.1"/>
    </source>
</evidence>
<protein>
    <submittedName>
        <fullName evidence="1">Putative post-segregational killing protein PndC</fullName>
    </submittedName>
</protein>
<accession>A0A0D5A0S4</accession>
<geneLocation type="plasmid" evidence="1">
    <name>pB15</name>
</geneLocation>
<proteinExistence type="predicted"/>
<sequence length="112" mass="12727">MEKIIVSMNSYWFCSVEHWLSLLTKPYTAESPWRFFYQSTKGSTVMPRQHYSSPITAVRQWRGYDATANVFNDVNRHLCDDSVFCLDGEGFALRTPAPAGKHSACGNVSLRS</sequence>
<dbReference type="AlphaFoldDB" id="A0A0D5A0S4"/>
<reference evidence="1" key="1">
    <citation type="journal article" date="2014" name="Evolution">
        <title>Antibiotic resistance correlates with transmission in plasmid evolution.</title>
        <authorList>
            <person name="Turner P.E."/>
            <person name="Williams E.S."/>
            <person name="Okeke C."/>
            <person name="Cooper V.S."/>
            <person name="Duffy S."/>
            <person name="Wertz J.E."/>
        </authorList>
    </citation>
    <scope>NUCLEOTIDE SEQUENCE</scope>
    <source>
        <strain evidence="1">REL5382</strain>
        <plasmid evidence="1">pB15</plasmid>
    </source>
</reference>
<dbReference type="EMBL" id="KM409652">
    <property type="protein sequence ID" value="AJW29793.1"/>
    <property type="molecule type" value="Genomic_DNA"/>
</dbReference>
<name>A0A0D5A0S4_ECOLX</name>
<keyword evidence="1" id="KW-0614">Plasmid</keyword>